<sequence>MTSYCTFLIFNPTHVEAVDFMCSAAGWKIRFIADPSERFWFYKNGVTEISHPDALTMRPTGSIAGQLMVIDSDETTANNIIGLVRAANDVIEGNYKQDAPFRRGFELPDDPSEQTGVFCDVFRSHGFFEQFSHDPDFPLAVALAATAWQDRRLVYAIHKLSRSFETESITWWSTHPRYGQIFDKRSQLHSAHVNTSIAINLAFSAIEEIKLQVKSSAAKARFLAGEWNPAVLKDILDRLQEAGIDVDQKVNWIVRGEISRSEDRIKPTLGAPAPYSDGQVVRDVELTIPDALHISSFIRNFMTAHGFSDSSEFLGPYEVFNVESLARRLILSKAQLWNVSTDDILRRTSSEN</sequence>
<dbReference type="EMBL" id="CP033367">
    <property type="protein sequence ID" value="QKD05653.1"/>
    <property type="molecule type" value="Genomic_DNA"/>
</dbReference>
<gene>
    <name evidence="1" type="ORF">EB235_32675</name>
</gene>
<proteinExistence type="predicted"/>
<dbReference type="AlphaFoldDB" id="A0A6M7WXY6"/>
<dbReference type="GeneID" id="66686134"/>
<reference evidence="1 2" key="1">
    <citation type="submission" date="2018-10" db="EMBL/GenBank/DDBJ databases">
        <authorList>
            <person name="Perry B.J."/>
            <person name="Sullivan J.T."/>
            <person name="Murphy R.J.T."/>
            <person name="Ramsay J.P."/>
            <person name="Ronson C.W."/>
        </authorList>
    </citation>
    <scope>NUCLEOTIDE SEQUENCE [LARGE SCALE GENOMIC DNA]</scope>
    <source>
        <strain evidence="1 2">R88b</strain>
    </source>
</reference>
<dbReference type="Proteomes" id="UP000503017">
    <property type="component" value="Chromosome"/>
</dbReference>
<protein>
    <submittedName>
        <fullName evidence="1">Uncharacterized protein</fullName>
    </submittedName>
</protein>
<accession>A0A6M7WXY6</accession>
<evidence type="ECO:0000313" key="1">
    <source>
        <dbReference type="EMBL" id="QKD05653.1"/>
    </source>
</evidence>
<evidence type="ECO:0000313" key="2">
    <source>
        <dbReference type="Proteomes" id="UP000503017"/>
    </source>
</evidence>
<name>A0A6M7WXY6_RHILI</name>
<dbReference type="RefSeq" id="WP_027033391.1">
    <property type="nucleotide sequence ID" value="NZ_CP033367.1"/>
</dbReference>
<organism evidence="1 2">
    <name type="scientific">Mesorhizobium loti R88b</name>
    <dbReference type="NCBI Taxonomy" id="935548"/>
    <lineage>
        <taxon>Bacteria</taxon>
        <taxon>Pseudomonadati</taxon>
        <taxon>Pseudomonadota</taxon>
        <taxon>Alphaproteobacteria</taxon>
        <taxon>Hyphomicrobiales</taxon>
        <taxon>Phyllobacteriaceae</taxon>
        <taxon>Mesorhizobium</taxon>
    </lineage>
</organism>